<protein>
    <submittedName>
        <fullName evidence="1">Uncharacterized protein</fullName>
    </submittedName>
</protein>
<gene>
    <name evidence="1" type="ORF">ILEXP_LOCUS4184</name>
</gene>
<name>A0ABC8QWM6_9AQUA</name>
<sequence length="52" mass="5807">MVNKGDIEMQEFSTIATSNNISRVENEFIPTVMLPKGAIRVAFVVDGEITHR</sequence>
<comment type="caution">
    <text evidence="1">The sequence shown here is derived from an EMBL/GenBank/DDBJ whole genome shotgun (WGS) entry which is preliminary data.</text>
</comment>
<feature type="non-terminal residue" evidence="1">
    <location>
        <position position="52"/>
    </location>
</feature>
<dbReference type="EMBL" id="CAUOFW020000805">
    <property type="protein sequence ID" value="CAK9137161.1"/>
    <property type="molecule type" value="Genomic_DNA"/>
</dbReference>
<evidence type="ECO:0000313" key="2">
    <source>
        <dbReference type="Proteomes" id="UP001642360"/>
    </source>
</evidence>
<proteinExistence type="predicted"/>
<accession>A0ABC8QWM6</accession>
<keyword evidence="2" id="KW-1185">Reference proteome</keyword>
<organism evidence="1 2">
    <name type="scientific">Ilex paraguariensis</name>
    <name type="common">yerba mate</name>
    <dbReference type="NCBI Taxonomy" id="185542"/>
    <lineage>
        <taxon>Eukaryota</taxon>
        <taxon>Viridiplantae</taxon>
        <taxon>Streptophyta</taxon>
        <taxon>Embryophyta</taxon>
        <taxon>Tracheophyta</taxon>
        <taxon>Spermatophyta</taxon>
        <taxon>Magnoliopsida</taxon>
        <taxon>eudicotyledons</taxon>
        <taxon>Gunneridae</taxon>
        <taxon>Pentapetalae</taxon>
        <taxon>asterids</taxon>
        <taxon>campanulids</taxon>
        <taxon>Aquifoliales</taxon>
        <taxon>Aquifoliaceae</taxon>
        <taxon>Ilex</taxon>
    </lineage>
</organism>
<dbReference type="AlphaFoldDB" id="A0ABC8QWM6"/>
<reference evidence="1 2" key="1">
    <citation type="submission" date="2024-02" db="EMBL/GenBank/DDBJ databases">
        <authorList>
            <person name="Vignale AGUSTIN F."/>
            <person name="Sosa J E."/>
            <person name="Modenutti C."/>
        </authorList>
    </citation>
    <scope>NUCLEOTIDE SEQUENCE [LARGE SCALE GENOMIC DNA]</scope>
</reference>
<evidence type="ECO:0000313" key="1">
    <source>
        <dbReference type="EMBL" id="CAK9137161.1"/>
    </source>
</evidence>
<dbReference type="Proteomes" id="UP001642360">
    <property type="component" value="Unassembled WGS sequence"/>
</dbReference>